<dbReference type="AlphaFoldDB" id="A0A6C0AZM0"/>
<proteinExistence type="predicted"/>
<evidence type="ECO:0000313" key="1">
    <source>
        <dbReference type="EMBL" id="QHS85437.1"/>
    </source>
</evidence>
<protein>
    <submittedName>
        <fullName evidence="1">Uncharacterized protein</fullName>
    </submittedName>
</protein>
<sequence>MSQYNPEEFVYHYRWGKEIPDYYCFREELYCGTFPEEWARTHCAGTGPHDCKDCLRNGSWNGVFIGYCSKCAHEVYKGNRGRGFIAIGEEDKGSEYFSAFESYLYQILPDDVGDKDFMDSAELVNTMEKTELLERLVSVEIEEMYHKIHVTDTIEYVIDRVGDKENPVLQ</sequence>
<dbReference type="EMBL" id="MN739043">
    <property type="protein sequence ID" value="QHS85437.1"/>
    <property type="molecule type" value="Genomic_DNA"/>
</dbReference>
<accession>A0A6C0AZM0</accession>
<name>A0A6C0AZM0_9ZZZZ</name>
<organism evidence="1">
    <name type="scientific">viral metagenome</name>
    <dbReference type="NCBI Taxonomy" id="1070528"/>
    <lineage>
        <taxon>unclassified sequences</taxon>
        <taxon>metagenomes</taxon>
        <taxon>organismal metagenomes</taxon>
    </lineage>
</organism>
<reference evidence="1" key="1">
    <citation type="journal article" date="2020" name="Nature">
        <title>Giant virus diversity and host interactions through global metagenomics.</title>
        <authorList>
            <person name="Schulz F."/>
            <person name="Roux S."/>
            <person name="Paez-Espino D."/>
            <person name="Jungbluth S."/>
            <person name="Walsh D.A."/>
            <person name="Denef V.J."/>
            <person name="McMahon K.D."/>
            <person name="Konstantinidis K.T."/>
            <person name="Eloe-Fadrosh E.A."/>
            <person name="Kyrpides N.C."/>
            <person name="Woyke T."/>
        </authorList>
    </citation>
    <scope>NUCLEOTIDE SEQUENCE</scope>
    <source>
        <strain evidence="1">GVMAG-M-3300009182-78</strain>
    </source>
</reference>